<organism evidence="9 10">
    <name type="scientific">Aquariibacter lacus</name>
    <dbReference type="NCBI Taxonomy" id="2801332"/>
    <lineage>
        <taxon>Bacteria</taxon>
        <taxon>Pseudomonadati</taxon>
        <taxon>Pseudomonadota</taxon>
        <taxon>Betaproteobacteria</taxon>
        <taxon>Burkholderiales</taxon>
        <taxon>Sphaerotilaceae</taxon>
        <taxon>Aquariibacter</taxon>
    </lineage>
</organism>
<keyword evidence="3" id="KW-1134">Transmembrane beta strand</keyword>
<protein>
    <submittedName>
        <fullName evidence="9">Outer membrane protein transport protein</fullName>
    </submittedName>
</protein>
<keyword evidence="7" id="KW-0998">Cell outer membrane</keyword>
<proteinExistence type="inferred from homology"/>
<dbReference type="GO" id="GO:0009279">
    <property type="term" value="C:cell outer membrane"/>
    <property type="evidence" value="ECO:0007669"/>
    <property type="project" value="UniProtKB-SubCell"/>
</dbReference>
<dbReference type="AlphaFoldDB" id="A0A9X1BPR6"/>
<evidence type="ECO:0000256" key="1">
    <source>
        <dbReference type="ARBA" id="ARBA00004571"/>
    </source>
</evidence>
<accession>A0A9X1BPR6</accession>
<reference evidence="9 10" key="1">
    <citation type="submission" date="2021-01" db="EMBL/GenBank/DDBJ databases">
        <title>Piscinibacter sp. Jin2 Genome sequencing and assembly.</title>
        <authorList>
            <person name="Kim I."/>
        </authorList>
    </citation>
    <scope>NUCLEOTIDE SEQUENCE [LARGE SCALE GENOMIC DNA]</scope>
    <source>
        <strain evidence="9 10">Jin2</strain>
    </source>
</reference>
<evidence type="ECO:0000256" key="5">
    <source>
        <dbReference type="ARBA" id="ARBA00022729"/>
    </source>
</evidence>
<sequence>MSTLRALLSPGLLALALAALPAAATNGYFAHGYGLKAKGMGGAATALAQDAFGGANNPASFAFVGARFDVGGDVFRPVRDAEREGALGLPLGLFQLDGASRSNRETFLIPEFGLSRPINERLGLGLTVYGNGGLNTAYPQGNYSCLLTGFSNNQLCGQGKLGVDLIQLVVAPSLAWRFSEKQAFGISLLLTAQQFQAEGLQAFDNTIPLFNFTSRKGKVTNRGKDRSYGVGLRVGYLGHFFDERLSVGAAYASRTHMSRFKKYEGLFAEQGDFDIPSNWSLGLALKLSPRWTLALDANRIRFSEVRSVGNPSASMALLGQDNGPGFGWRDIDVLKLGLIWQATPRLALRAGVNVGDNPIRGEDVTFNILAPGVVRKHFTLGFTQSLDDKSELTGAFMIAPRESVRGTSFFDRAFGLPGIGGEETIRMRQVSVGLAYGRSF</sequence>
<evidence type="ECO:0000256" key="3">
    <source>
        <dbReference type="ARBA" id="ARBA00022452"/>
    </source>
</evidence>
<keyword evidence="6" id="KW-0472">Membrane</keyword>
<evidence type="ECO:0000313" key="9">
    <source>
        <dbReference type="EMBL" id="MBL0718726.1"/>
    </source>
</evidence>
<dbReference type="InterPro" id="IPR005017">
    <property type="entry name" value="OMPP1/FadL/TodX"/>
</dbReference>
<feature type="chain" id="PRO_5040742615" evidence="8">
    <location>
        <begin position="25"/>
        <end position="440"/>
    </location>
</feature>
<gene>
    <name evidence="9" type="ORF">JI742_02380</name>
</gene>
<evidence type="ECO:0000256" key="7">
    <source>
        <dbReference type="ARBA" id="ARBA00023237"/>
    </source>
</evidence>
<keyword evidence="5 8" id="KW-0732">Signal</keyword>
<dbReference type="Gene3D" id="2.40.160.60">
    <property type="entry name" value="Outer membrane protein transport protein (OMPP1/FadL/TodX)"/>
    <property type="match status" value="1"/>
</dbReference>
<comment type="similarity">
    <text evidence="2">Belongs to the OmpP1/FadL family.</text>
</comment>
<feature type="signal peptide" evidence="8">
    <location>
        <begin position="1"/>
        <end position="24"/>
    </location>
</feature>
<dbReference type="Pfam" id="PF03349">
    <property type="entry name" value="Toluene_X"/>
    <property type="match status" value="1"/>
</dbReference>
<evidence type="ECO:0000256" key="6">
    <source>
        <dbReference type="ARBA" id="ARBA00023136"/>
    </source>
</evidence>
<evidence type="ECO:0000256" key="8">
    <source>
        <dbReference type="SAM" id="SignalP"/>
    </source>
</evidence>
<dbReference type="SUPFAM" id="SSF56935">
    <property type="entry name" value="Porins"/>
    <property type="match status" value="1"/>
</dbReference>
<dbReference type="RefSeq" id="WP_201823685.1">
    <property type="nucleotide sequence ID" value="NZ_JAERRA010000001.1"/>
</dbReference>
<keyword evidence="10" id="KW-1185">Reference proteome</keyword>
<dbReference type="EMBL" id="JAERRA010000001">
    <property type="protein sequence ID" value="MBL0718726.1"/>
    <property type="molecule type" value="Genomic_DNA"/>
</dbReference>
<dbReference type="GO" id="GO:0015483">
    <property type="term" value="F:long-chain fatty acid transporting porin activity"/>
    <property type="evidence" value="ECO:0007669"/>
    <property type="project" value="TreeGrafter"/>
</dbReference>
<dbReference type="PANTHER" id="PTHR35093:SF8">
    <property type="entry name" value="OUTER MEMBRANE PROTEIN NMB0088-RELATED"/>
    <property type="match status" value="1"/>
</dbReference>
<evidence type="ECO:0000256" key="2">
    <source>
        <dbReference type="ARBA" id="ARBA00008163"/>
    </source>
</evidence>
<dbReference type="PANTHER" id="PTHR35093">
    <property type="entry name" value="OUTER MEMBRANE PROTEIN NMB0088-RELATED"/>
    <property type="match status" value="1"/>
</dbReference>
<comment type="caution">
    <text evidence="9">The sequence shown here is derived from an EMBL/GenBank/DDBJ whole genome shotgun (WGS) entry which is preliminary data.</text>
</comment>
<name>A0A9X1BPR6_9BURK</name>
<dbReference type="Proteomes" id="UP000643207">
    <property type="component" value="Unassembled WGS sequence"/>
</dbReference>
<comment type="subcellular location">
    <subcellularLocation>
        <location evidence="1">Cell outer membrane</location>
        <topology evidence="1">Multi-pass membrane protein</topology>
    </subcellularLocation>
</comment>
<evidence type="ECO:0000256" key="4">
    <source>
        <dbReference type="ARBA" id="ARBA00022692"/>
    </source>
</evidence>
<keyword evidence="4" id="KW-0812">Transmembrane</keyword>
<evidence type="ECO:0000313" key="10">
    <source>
        <dbReference type="Proteomes" id="UP000643207"/>
    </source>
</evidence>